<reference evidence="3 4" key="1">
    <citation type="submission" date="2020-02" db="EMBL/GenBank/DDBJ databases">
        <title>Genome sequence of strain CCNWXJ40-4.</title>
        <authorList>
            <person name="Gao J."/>
            <person name="Sun J."/>
        </authorList>
    </citation>
    <scope>NUCLEOTIDE SEQUENCE [LARGE SCALE GENOMIC DNA]</scope>
    <source>
        <strain evidence="3 4">CCNWXJ 40-4</strain>
    </source>
</reference>
<name>A0A6G4WK83_9HYPH</name>
<sequence>MAAEVRWLDQAKDDLGEILDYIAAENPQAGGRYVAGLYAACDRLATFPMSGRRFNDEFRVLIFRNHLVFHQYDEAADIVSIVMVLDGRRDLSRFFEQTV</sequence>
<dbReference type="Pfam" id="PF05016">
    <property type="entry name" value="ParE_toxin"/>
    <property type="match status" value="1"/>
</dbReference>
<dbReference type="RefSeq" id="WP_165033102.1">
    <property type="nucleotide sequence ID" value="NZ_JAAKZF010000064.1"/>
</dbReference>
<dbReference type="EMBL" id="JAAKZF010000064">
    <property type="protein sequence ID" value="NGO54768.1"/>
    <property type="molecule type" value="Genomic_DNA"/>
</dbReference>
<evidence type="ECO:0000256" key="2">
    <source>
        <dbReference type="ARBA" id="ARBA00022649"/>
    </source>
</evidence>
<keyword evidence="4" id="KW-1185">Reference proteome</keyword>
<evidence type="ECO:0000313" key="3">
    <source>
        <dbReference type="EMBL" id="NGO54768.1"/>
    </source>
</evidence>
<gene>
    <name evidence="3" type="ORF">G6N73_27225</name>
</gene>
<keyword evidence="2" id="KW-1277">Toxin-antitoxin system</keyword>
<dbReference type="InterPro" id="IPR007712">
    <property type="entry name" value="RelE/ParE_toxin"/>
</dbReference>
<dbReference type="InterPro" id="IPR035093">
    <property type="entry name" value="RelE/ParE_toxin_dom_sf"/>
</dbReference>
<evidence type="ECO:0000313" key="4">
    <source>
        <dbReference type="Proteomes" id="UP001642900"/>
    </source>
</evidence>
<dbReference type="InterPro" id="IPR051803">
    <property type="entry name" value="TA_system_RelE-like_toxin"/>
</dbReference>
<organism evidence="3 4">
    <name type="scientific">Allomesorhizobium camelthorni</name>
    <dbReference type="NCBI Taxonomy" id="475069"/>
    <lineage>
        <taxon>Bacteria</taxon>
        <taxon>Pseudomonadati</taxon>
        <taxon>Pseudomonadota</taxon>
        <taxon>Alphaproteobacteria</taxon>
        <taxon>Hyphomicrobiales</taxon>
        <taxon>Phyllobacteriaceae</taxon>
        <taxon>Allomesorhizobium</taxon>
    </lineage>
</organism>
<dbReference type="Proteomes" id="UP001642900">
    <property type="component" value="Unassembled WGS sequence"/>
</dbReference>
<protein>
    <submittedName>
        <fullName evidence="3">Type II toxin-antitoxin system RelE/ParE family toxin</fullName>
    </submittedName>
</protein>
<comment type="caution">
    <text evidence="3">The sequence shown here is derived from an EMBL/GenBank/DDBJ whole genome shotgun (WGS) entry which is preliminary data.</text>
</comment>
<dbReference type="AlphaFoldDB" id="A0A6G4WK83"/>
<proteinExistence type="inferred from homology"/>
<comment type="similarity">
    <text evidence="1">Belongs to the RelE toxin family.</text>
</comment>
<dbReference type="Gene3D" id="3.30.2310.20">
    <property type="entry name" value="RelE-like"/>
    <property type="match status" value="1"/>
</dbReference>
<accession>A0A6G4WK83</accession>
<evidence type="ECO:0000256" key="1">
    <source>
        <dbReference type="ARBA" id="ARBA00006226"/>
    </source>
</evidence>
<dbReference type="PANTHER" id="PTHR33755">
    <property type="entry name" value="TOXIN PARE1-RELATED"/>
    <property type="match status" value="1"/>
</dbReference>